<evidence type="ECO:0000256" key="8">
    <source>
        <dbReference type="ARBA" id="ARBA00023157"/>
    </source>
</evidence>
<reference evidence="14" key="1">
    <citation type="submission" date="2025-08" db="UniProtKB">
        <authorList>
            <consortium name="Ensembl"/>
        </authorList>
    </citation>
    <scope>IDENTIFICATION</scope>
</reference>
<dbReference type="InterPro" id="IPR017948">
    <property type="entry name" value="TGFb_CS"/>
</dbReference>
<protein>
    <submittedName>
        <fullName evidence="14">Inhibin subunit beta C</fullName>
    </submittedName>
</protein>
<comment type="subcellular location">
    <subcellularLocation>
        <location evidence="2">Secreted</location>
    </subcellularLocation>
</comment>
<name>A0A8D0GRY1_SPHPU</name>
<organism evidence="14 15">
    <name type="scientific">Sphenodon punctatus</name>
    <name type="common">Tuatara</name>
    <name type="synonym">Hatteria punctata</name>
    <dbReference type="NCBI Taxonomy" id="8508"/>
    <lineage>
        <taxon>Eukaryota</taxon>
        <taxon>Metazoa</taxon>
        <taxon>Chordata</taxon>
        <taxon>Craniata</taxon>
        <taxon>Vertebrata</taxon>
        <taxon>Euteleostomi</taxon>
        <taxon>Lepidosauria</taxon>
        <taxon>Sphenodontia</taxon>
        <taxon>Sphenodontidae</taxon>
        <taxon>Sphenodon</taxon>
    </lineage>
</organism>
<dbReference type="Gene3D" id="2.60.120.970">
    <property type="match status" value="1"/>
</dbReference>
<evidence type="ECO:0000256" key="2">
    <source>
        <dbReference type="ARBA" id="ARBA00004613"/>
    </source>
</evidence>
<dbReference type="PROSITE" id="PS51362">
    <property type="entry name" value="TGF_BETA_2"/>
    <property type="match status" value="1"/>
</dbReference>
<comment type="subunit">
    <text evidence="10">Homodimeric or heterodimeric through association with alpha and beta subunits, linked by one or more disulfide bonds. Inhibins are heterodimers of one alpha and one beta subunit. Activins are homo- or heterodimers of beta subunits only.</text>
</comment>
<keyword evidence="4" id="KW-0964">Secreted</keyword>
<dbReference type="PRINTS" id="PR00672">
    <property type="entry name" value="INHIBINBC"/>
</dbReference>
<feature type="chain" id="PRO_5034684400" evidence="12">
    <location>
        <begin position="30"/>
        <end position="362"/>
    </location>
</feature>
<dbReference type="CDD" id="cd19406">
    <property type="entry name" value="TGF_beta_INHBC_E"/>
    <property type="match status" value="1"/>
</dbReference>
<dbReference type="PROSITE" id="PS00250">
    <property type="entry name" value="TGF_BETA_1"/>
    <property type="match status" value="1"/>
</dbReference>
<keyword evidence="6 12" id="KW-0732">Signal</keyword>
<evidence type="ECO:0000259" key="13">
    <source>
        <dbReference type="PROSITE" id="PS51362"/>
    </source>
</evidence>
<keyword evidence="5" id="KW-0372">Hormone</keyword>
<accession>A0A8D0GRY1</accession>
<dbReference type="GO" id="GO:0005615">
    <property type="term" value="C:extracellular space"/>
    <property type="evidence" value="ECO:0007669"/>
    <property type="project" value="TreeGrafter"/>
</dbReference>
<evidence type="ECO:0000256" key="10">
    <source>
        <dbReference type="ARBA" id="ARBA00026046"/>
    </source>
</evidence>
<sequence length="362" mass="40096">MAPHSSSHSVWALLAVLAVLCASTAWTEAKPGCPSCGMPTLQPDAERAFLVELAKQQILQKLHLSEKPNVTHSVPRTAVANALRRLHLGKARQEGVLGSLSGWEGPEMDEQGYEIISFAETETTGQLRFQFTRTKGQALHIFQAHLWLYLRAHRGSNLTLRVFLVGQRGALLSERQLEARGTGWHTFSLLPALQGFFERQERTLRLELACEGCQPNATALADDASGSHQPFLVAKATIREPGHRVAKRSLSCNQNSNLCCRKDYYVDFRDIGWNDWIIKPEGYQINYCMGQCPLHVAGTPGMAASFHTAVFNLVKANNIQTAGHSCCVPTRRRPLSVLYFDRNSNIVKTDIPDMIVDACGCS</sequence>
<dbReference type="GO" id="GO:0005125">
    <property type="term" value="F:cytokine activity"/>
    <property type="evidence" value="ECO:0007669"/>
    <property type="project" value="TreeGrafter"/>
</dbReference>
<keyword evidence="15" id="KW-1185">Reference proteome</keyword>
<dbReference type="Pfam" id="PF00019">
    <property type="entry name" value="TGF_beta"/>
    <property type="match status" value="1"/>
</dbReference>
<evidence type="ECO:0000256" key="11">
    <source>
        <dbReference type="RuleBase" id="RU000354"/>
    </source>
</evidence>
<dbReference type="InterPro" id="IPR029034">
    <property type="entry name" value="Cystine-knot_cytokine"/>
</dbReference>
<comment type="similarity">
    <text evidence="3 11">Belongs to the TGF-beta family.</text>
</comment>
<dbReference type="Gene3D" id="2.10.90.10">
    <property type="entry name" value="Cystine-knot cytokines"/>
    <property type="match status" value="1"/>
</dbReference>
<evidence type="ECO:0000256" key="12">
    <source>
        <dbReference type="SAM" id="SignalP"/>
    </source>
</evidence>
<reference evidence="14" key="2">
    <citation type="submission" date="2025-09" db="UniProtKB">
        <authorList>
            <consortium name="Ensembl"/>
        </authorList>
    </citation>
    <scope>IDENTIFICATION</scope>
</reference>
<keyword evidence="9" id="KW-0325">Glycoprotein</keyword>
<dbReference type="InterPro" id="IPR001318">
    <property type="entry name" value="Inhibin_betaC"/>
</dbReference>
<evidence type="ECO:0000256" key="9">
    <source>
        <dbReference type="ARBA" id="ARBA00023180"/>
    </source>
</evidence>
<dbReference type="Proteomes" id="UP000694392">
    <property type="component" value="Unplaced"/>
</dbReference>
<evidence type="ECO:0000256" key="6">
    <source>
        <dbReference type="ARBA" id="ARBA00022729"/>
    </source>
</evidence>
<dbReference type="PANTHER" id="PTHR11848">
    <property type="entry name" value="TGF-BETA FAMILY"/>
    <property type="match status" value="1"/>
</dbReference>
<evidence type="ECO:0000256" key="3">
    <source>
        <dbReference type="ARBA" id="ARBA00006656"/>
    </source>
</evidence>
<dbReference type="GO" id="GO:0005179">
    <property type="term" value="F:hormone activity"/>
    <property type="evidence" value="ECO:0007669"/>
    <property type="project" value="UniProtKB-KW"/>
</dbReference>
<feature type="domain" description="TGF-beta family profile" evidence="13">
    <location>
        <begin position="242"/>
        <end position="362"/>
    </location>
</feature>
<evidence type="ECO:0000313" key="14">
    <source>
        <dbReference type="Ensembl" id="ENSSPUP00000009944.1"/>
    </source>
</evidence>
<dbReference type="GO" id="GO:0008083">
    <property type="term" value="F:growth factor activity"/>
    <property type="evidence" value="ECO:0007669"/>
    <property type="project" value="UniProtKB-KW"/>
</dbReference>
<dbReference type="SMART" id="SM00204">
    <property type="entry name" value="TGFB"/>
    <property type="match status" value="1"/>
</dbReference>
<evidence type="ECO:0000256" key="5">
    <source>
        <dbReference type="ARBA" id="ARBA00022702"/>
    </source>
</evidence>
<dbReference type="FunFam" id="2.10.90.10:FF:000005">
    <property type="entry name" value="Inhibin beta A chain"/>
    <property type="match status" value="1"/>
</dbReference>
<gene>
    <name evidence="14" type="primary">INHBC</name>
</gene>
<evidence type="ECO:0000256" key="7">
    <source>
        <dbReference type="ARBA" id="ARBA00023030"/>
    </source>
</evidence>
<keyword evidence="7 11" id="KW-0339">Growth factor</keyword>
<dbReference type="InterPro" id="IPR001839">
    <property type="entry name" value="TGF-b_C"/>
</dbReference>
<dbReference type="OMA" id="ETPLCCR"/>
<dbReference type="SUPFAM" id="SSF57501">
    <property type="entry name" value="Cystine-knot cytokines"/>
    <property type="match status" value="1"/>
</dbReference>
<dbReference type="GeneTree" id="ENSGT00940000160065"/>
<proteinExistence type="inferred from homology"/>
<dbReference type="InterPro" id="IPR015615">
    <property type="entry name" value="TGF-beta-rel"/>
</dbReference>
<dbReference type="PANTHER" id="PTHR11848:SF6">
    <property type="entry name" value="INHIBIN BETA E CHAIN"/>
    <property type="match status" value="1"/>
</dbReference>
<dbReference type="AlphaFoldDB" id="A0A8D0GRY1"/>
<comment type="function">
    <text evidence="1">Inhibins and activins inhibit and activate, respectively, the secretion of follitropin by the pituitary gland. Inhibins/activins are involved in regulating a number of diverse functions such as hypothalamic and pituitary hormone secretion, gonadal hormone secretion, germ cell development and maturation, erythroid differentiation, insulin secretion, nerve cell survival, embryonic axial development or bone growth, depending on their subunit composition. Inhibins appear to oppose the functions of activins.</text>
</comment>
<dbReference type="FunFam" id="2.60.120.970:FF:000028">
    <property type="entry name" value="Inhibin subunit beta C"/>
    <property type="match status" value="1"/>
</dbReference>
<evidence type="ECO:0000313" key="15">
    <source>
        <dbReference type="Proteomes" id="UP000694392"/>
    </source>
</evidence>
<feature type="signal peptide" evidence="12">
    <location>
        <begin position="1"/>
        <end position="29"/>
    </location>
</feature>
<keyword evidence="8" id="KW-1015">Disulfide bond</keyword>
<dbReference type="Ensembl" id="ENSSPUT00000010596.1">
    <property type="protein sequence ID" value="ENSSPUP00000009944.1"/>
    <property type="gene ID" value="ENSSPUG00000007704.1"/>
</dbReference>
<evidence type="ECO:0000256" key="1">
    <source>
        <dbReference type="ARBA" id="ARBA00002588"/>
    </source>
</evidence>
<evidence type="ECO:0000256" key="4">
    <source>
        <dbReference type="ARBA" id="ARBA00022525"/>
    </source>
</evidence>